<evidence type="ECO:0000256" key="2">
    <source>
        <dbReference type="ARBA" id="ARBA00022692"/>
    </source>
</evidence>
<evidence type="ECO:0000313" key="7">
    <source>
        <dbReference type="Proteomes" id="UP001521116"/>
    </source>
</evidence>
<feature type="transmembrane region" description="Helical" evidence="5">
    <location>
        <begin position="86"/>
        <end position="104"/>
    </location>
</feature>
<proteinExistence type="predicted"/>
<evidence type="ECO:0000313" key="6">
    <source>
        <dbReference type="EMBL" id="KAL1633843.1"/>
    </source>
</evidence>
<keyword evidence="4 5" id="KW-0472">Membrane</keyword>
<dbReference type="PANTHER" id="PTHR23502:SF157">
    <property type="entry name" value="MAJOR FACILITATOR SUPERFAMILY (MFS) PROFILE DOMAIN-CONTAINING PROTEIN-RELATED"/>
    <property type="match status" value="1"/>
</dbReference>
<gene>
    <name evidence="6" type="ORF">SLS56_002723</name>
</gene>
<evidence type="ECO:0000256" key="1">
    <source>
        <dbReference type="ARBA" id="ARBA00004141"/>
    </source>
</evidence>
<name>A0ABR3T3C3_9PEZI</name>
<accession>A0ABR3T3C3</accession>
<dbReference type="InterPro" id="IPR036259">
    <property type="entry name" value="MFS_trans_sf"/>
</dbReference>
<evidence type="ECO:0000256" key="4">
    <source>
        <dbReference type="ARBA" id="ARBA00023136"/>
    </source>
</evidence>
<dbReference type="Proteomes" id="UP001521116">
    <property type="component" value="Unassembled WGS sequence"/>
</dbReference>
<sequence length="401" mass="41766">MAKNDEPVTTTTPVLEEILEEHGLELGADKYLYWHTAVSNQARSEYGFEKNKTLGYFAFTSAYLLGEGVGGIFFPPVSESFGRKSIYAAAALLNCIFCILVAAVPPSVSGSLAVVVVARGAAGVVGSVPATVAPGSLEDMCGPKERIWAIAAWTTASNQKLTAIIALTNNTTPLRVRNPDAIPSPHAFLTETLIRPLRLLTTEPIVILCSTLNALTFALIYGLTEGLTVVYSSPSYGLPSPQTTSSLAFLPLILGLFLSLPLRALDARRFAADPAPEQKLRSLALSAAGVPAAASLAALAPVGLAVNDVDAALAGYVADAYAGYAASAFAALSLLRALAAAAFPLFAGAAFERLGANVAGSVLAAAATALCACPWVLRRWGAGLRERSAFARWSVRPEGEA</sequence>
<feature type="transmembrane region" description="Helical" evidence="5">
    <location>
        <begin position="205"/>
        <end position="224"/>
    </location>
</feature>
<dbReference type="InterPro" id="IPR011701">
    <property type="entry name" value="MFS"/>
</dbReference>
<comment type="caution">
    <text evidence="6">The sequence shown here is derived from an EMBL/GenBank/DDBJ whole genome shotgun (WGS) entry which is preliminary data.</text>
</comment>
<dbReference type="SUPFAM" id="SSF103473">
    <property type="entry name" value="MFS general substrate transporter"/>
    <property type="match status" value="1"/>
</dbReference>
<comment type="subcellular location">
    <subcellularLocation>
        <location evidence="1">Membrane</location>
        <topology evidence="1">Multi-pass membrane protein</topology>
    </subcellularLocation>
</comment>
<dbReference type="PANTHER" id="PTHR23502">
    <property type="entry name" value="MAJOR FACILITATOR SUPERFAMILY"/>
    <property type="match status" value="1"/>
</dbReference>
<feature type="transmembrane region" description="Helical" evidence="5">
    <location>
        <begin position="324"/>
        <end position="347"/>
    </location>
</feature>
<keyword evidence="3 5" id="KW-1133">Transmembrane helix</keyword>
<feature type="transmembrane region" description="Helical" evidence="5">
    <location>
        <begin position="54"/>
        <end position="74"/>
    </location>
</feature>
<dbReference type="Gene3D" id="1.20.1250.20">
    <property type="entry name" value="MFS general substrate transporter like domains"/>
    <property type="match status" value="1"/>
</dbReference>
<feature type="transmembrane region" description="Helical" evidence="5">
    <location>
        <begin position="354"/>
        <end position="377"/>
    </location>
</feature>
<feature type="transmembrane region" description="Helical" evidence="5">
    <location>
        <begin position="283"/>
        <end position="304"/>
    </location>
</feature>
<evidence type="ECO:0000256" key="5">
    <source>
        <dbReference type="SAM" id="Phobius"/>
    </source>
</evidence>
<feature type="transmembrane region" description="Helical" evidence="5">
    <location>
        <begin position="244"/>
        <end position="262"/>
    </location>
</feature>
<dbReference type="EMBL" id="JAJVDC020000019">
    <property type="protein sequence ID" value="KAL1633843.1"/>
    <property type="molecule type" value="Genomic_DNA"/>
</dbReference>
<reference evidence="6 7" key="1">
    <citation type="submission" date="2024-02" db="EMBL/GenBank/DDBJ databases">
        <title>De novo assembly and annotation of 12 fungi associated with fruit tree decline syndrome in Ontario, Canada.</title>
        <authorList>
            <person name="Sulman M."/>
            <person name="Ellouze W."/>
            <person name="Ilyukhin E."/>
        </authorList>
    </citation>
    <scope>NUCLEOTIDE SEQUENCE [LARGE SCALE GENOMIC DNA]</scope>
    <source>
        <strain evidence="6 7">M1-105</strain>
    </source>
</reference>
<evidence type="ECO:0000256" key="3">
    <source>
        <dbReference type="ARBA" id="ARBA00022989"/>
    </source>
</evidence>
<dbReference type="Pfam" id="PF07690">
    <property type="entry name" value="MFS_1"/>
    <property type="match status" value="1"/>
</dbReference>
<keyword evidence="7" id="KW-1185">Reference proteome</keyword>
<keyword evidence="2 5" id="KW-0812">Transmembrane</keyword>
<organism evidence="6 7">
    <name type="scientific">Neofusicoccum ribis</name>
    <dbReference type="NCBI Taxonomy" id="45134"/>
    <lineage>
        <taxon>Eukaryota</taxon>
        <taxon>Fungi</taxon>
        <taxon>Dikarya</taxon>
        <taxon>Ascomycota</taxon>
        <taxon>Pezizomycotina</taxon>
        <taxon>Dothideomycetes</taxon>
        <taxon>Dothideomycetes incertae sedis</taxon>
        <taxon>Botryosphaeriales</taxon>
        <taxon>Botryosphaeriaceae</taxon>
        <taxon>Neofusicoccum</taxon>
    </lineage>
</organism>
<protein>
    <submittedName>
        <fullName evidence="6">Uncharacterized protein</fullName>
    </submittedName>
</protein>